<name>A0A8X8AY13_BRACI</name>
<comment type="caution">
    <text evidence="2">The sequence shown here is derived from an EMBL/GenBank/DDBJ whole genome shotgun (WGS) entry which is preliminary data.</text>
</comment>
<dbReference type="Proteomes" id="UP000886595">
    <property type="component" value="Unassembled WGS sequence"/>
</dbReference>
<proteinExistence type="predicted"/>
<dbReference type="InterPro" id="IPR002156">
    <property type="entry name" value="RNaseH_domain"/>
</dbReference>
<dbReference type="AlphaFoldDB" id="A0A8X8AY13"/>
<gene>
    <name evidence="2" type="ORF">Bca52824_018039</name>
</gene>
<protein>
    <recommendedName>
        <fullName evidence="1">RNase H type-1 domain-containing protein</fullName>
    </recommendedName>
</protein>
<dbReference type="InterPro" id="IPR052929">
    <property type="entry name" value="RNase_H-like_EbsB-rel"/>
</dbReference>
<reference evidence="2 3" key="1">
    <citation type="submission" date="2020-02" db="EMBL/GenBank/DDBJ databases">
        <authorList>
            <person name="Ma Q."/>
            <person name="Huang Y."/>
            <person name="Song X."/>
            <person name="Pei D."/>
        </authorList>
    </citation>
    <scope>NUCLEOTIDE SEQUENCE [LARGE SCALE GENOMIC DNA]</scope>
    <source>
        <strain evidence="2">Sxm20200214</strain>
        <tissue evidence="2">Leaf</tissue>
    </source>
</reference>
<dbReference type="OrthoDB" id="1106228at2759"/>
<dbReference type="CDD" id="cd06222">
    <property type="entry name" value="RNase_H_like"/>
    <property type="match status" value="1"/>
</dbReference>
<evidence type="ECO:0000313" key="3">
    <source>
        <dbReference type="Proteomes" id="UP000886595"/>
    </source>
</evidence>
<accession>A0A8X8AY13</accession>
<evidence type="ECO:0000259" key="1">
    <source>
        <dbReference type="Pfam" id="PF13456"/>
    </source>
</evidence>
<evidence type="ECO:0000313" key="2">
    <source>
        <dbReference type="EMBL" id="KAG2314917.1"/>
    </source>
</evidence>
<dbReference type="InterPro" id="IPR036397">
    <property type="entry name" value="RNaseH_sf"/>
</dbReference>
<organism evidence="2 3">
    <name type="scientific">Brassica carinata</name>
    <name type="common">Ethiopian mustard</name>
    <name type="synonym">Abyssinian cabbage</name>
    <dbReference type="NCBI Taxonomy" id="52824"/>
    <lineage>
        <taxon>Eukaryota</taxon>
        <taxon>Viridiplantae</taxon>
        <taxon>Streptophyta</taxon>
        <taxon>Embryophyta</taxon>
        <taxon>Tracheophyta</taxon>
        <taxon>Spermatophyta</taxon>
        <taxon>Magnoliopsida</taxon>
        <taxon>eudicotyledons</taxon>
        <taxon>Gunneridae</taxon>
        <taxon>Pentapetalae</taxon>
        <taxon>rosids</taxon>
        <taxon>malvids</taxon>
        <taxon>Brassicales</taxon>
        <taxon>Brassicaceae</taxon>
        <taxon>Brassiceae</taxon>
        <taxon>Brassica</taxon>
    </lineage>
</organism>
<dbReference type="InterPro" id="IPR012337">
    <property type="entry name" value="RNaseH-like_sf"/>
</dbReference>
<dbReference type="PANTHER" id="PTHR47074">
    <property type="entry name" value="BNAC02G40300D PROTEIN"/>
    <property type="match status" value="1"/>
</dbReference>
<dbReference type="EMBL" id="JAAMPC010000004">
    <property type="protein sequence ID" value="KAG2314917.1"/>
    <property type="molecule type" value="Genomic_DNA"/>
</dbReference>
<feature type="domain" description="RNase H type-1" evidence="1">
    <location>
        <begin position="28"/>
        <end position="146"/>
    </location>
</feature>
<dbReference type="InterPro" id="IPR044730">
    <property type="entry name" value="RNase_H-like_dom_plant"/>
</dbReference>
<dbReference type="GO" id="GO:0004523">
    <property type="term" value="F:RNA-DNA hybrid ribonuclease activity"/>
    <property type="evidence" value="ECO:0007669"/>
    <property type="project" value="InterPro"/>
</dbReference>
<dbReference type="PANTHER" id="PTHR47074:SF49">
    <property type="entry name" value="POLYNUCLEOTIDYL TRANSFERASE, RIBONUCLEASE H-LIKE SUPERFAMILY PROTEIN"/>
    <property type="match status" value="1"/>
</dbReference>
<dbReference type="Pfam" id="PF13456">
    <property type="entry name" value="RVT_3"/>
    <property type="match status" value="1"/>
</dbReference>
<keyword evidence="3" id="KW-1185">Reference proteome</keyword>
<sequence>MAQATSVSSKKKPVIPRGNLNPEFVCRSDAAWKKELNAAGLGWRFSDNRLGKFISHSETLACVNSSLVAEGLAIRAAIEDAIDLQLGNVVFESDSLQLVAAIFEGSDIVELHGILADISILATSFDSISFRFVNRSLLPFEDGLAKQALRSLVTNPT</sequence>
<dbReference type="SUPFAM" id="SSF53098">
    <property type="entry name" value="Ribonuclease H-like"/>
    <property type="match status" value="1"/>
</dbReference>
<dbReference type="Gene3D" id="3.30.420.10">
    <property type="entry name" value="Ribonuclease H-like superfamily/Ribonuclease H"/>
    <property type="match status" value="1"/>
</dbReference>
<dbReference type="GO" id="GO:0003676">
    <property type="term" value="F:nucleic acid binding"/>
    <property type="evidence" value="ECO:0007669"/>
    <property type="project" value="InterPro"/>
</dbReference>